<evidence type="ECO:0000313" key="4">
    <source>
        <dbReference type="EMBL" id="EYB83156.1"/>
    </source>
</evidence>
<dbReference type="InterPro" id="IPR003886">
    <property type="entry name" value="NIDO_dom"/>
</dbReference>
<dbReference type="SMART" id="SM00539">
    <property type="entry name" value="NIDO"/>
    <property type="match status" value="1"/>
</dbReference>
<sequence>MGKFQPLPKAKLAVNSEVPYRFSEIPRDFQGSVRLEFSAGQHATTMDVPVVYMEVPYSDIYISPNGIVGFGERLPDGVTPLQRLNRSAIAPFYAPASDGTVYYRSTSSDQRLLRRLTDYIHKTFADSMDFQTLQATIVTWDGIQNKENDGRATFQLALASDGMISYALIQFLALPWSASAGTYAQSGFAMPDGRYQSNTNSGGPDVKELVGLSNNPEGTSFIFRISGSVIEDPRENPDDYEYTNYDQTDYDGDDKKPPAQCPVDPYNDRCPEGCNILTDERMCSRCVCAEPQPDNAEGMTDDATHEKLPEPPHLARHNLIENRGPTNAVHTQEKTENSGDTRNEEEERRQEKERRLQQETQRERERLRQKIDERRREYDRHQIQRQQEERHKNQEEKMLQGSMHEGGQEQCKCLC</sequence>
<keyword evidence="5" id="KW-1185">Reference proteome</keyword>
<gene>
    <name evidence="4" type="primary">Acey_s0342.g3047</name>
    <name evidence="4" type="ORF">Y032_0342g3047</name>
</gene>
<evidence type="ECO:0000259" key="3">
    <source>
        <dbReference type="PROSITE" id="PS51220"/>
    </source>
</evidence>
<dbReference type="PANTHER" id="PTHR13802">
    <property type="entry name" value="MUCIN 4-RELATED"/>
    <property type="match status" value="1"/>
</dbReference>
<feature type="region of interest" description="Disordered" evidence="2">
    <location>
        <begin position="317"/>
        <end position="415"/>
    </location>
</feature>
<dbReference type="STRING" id="53326.A0A016RXZ4"/>
<name>A0A016RXZ4_9BILA</name>
<proteinExistence type="predicted"/>
<dbReference type="InterPro" id="IPR051495">
    <property type="entry name" value="Epithelial_Barrier/Signaling"/>
</dbReference>
<reference evidence="5" key="1">
    <citation type="journal article" date="2015" name="Nat. Genet.">
        <title>The genome and transcriptome of the zoonotic hookworm Ancylostoma ceylanicum identify infection-specific gene families.</title>
        <authorList>
            <person name="Schwarz E.M."/>
            <person name="Hu Y."/>
            <person name="Antoshechkin I."/>
            <person name="Miller M.M."/>
            <person name="Sternberg P.W."/>
            <person name="Aroian R.V."/>
        </authorList>
    </citation>
    <scope>NUCLEOTIDE SEQUENCE</scope>
    <source>
        <strain evidence="5">HY135</strain>
    </source>
</reference>
<dbReference type="PROSITE" id="PS51220">
    <property type="entry name" value="NIDO"/>
    <property type="match status" value="1"/>
</dbReference>
<keyword evidence="1" id="KW-1015">Disulfide bond</keyword>
<evidence type="ECO:0000256" key="2">
    <source>
        <dbReference type="SAM" id="MobiDB-lite"/>
    </source>
</evidence>
<dbReference type="EMBL" id="JARK01001678">
    <property type="protein sequence ID" value="EYB83156.1"/>
    <property type="molecule type" value="Genomic_DNA"/>
</dbReference>
<comment type="caution">
    <text evidence="4">The sequence shown here is derived from an EMBL/GenBank/DDBJ whole genome shotgun (WGS) entry which is preliminary data.</text>
</comment>
<dbReference type="AlphaFoldDB" id="A0A016RXZ4"/>
<feature type="region of interest" description="Disordered" evidence="2">
    <location>
        <begin position="230"/>
        <end position="262"/>
    </location>
</feature>
<dbReference type="Pfam" id="PF06119">
    <property type="entry name" value="NIDO"/>
    <property type="match status" value="1"/>
</dbReference>
<organism evidence="4 5">
    <name type="scientific">Ancylostoma ceylanicum</name>
    <dbReference type="NCBI Taxonomy" id="53326"/>
    <lineage>
        <taxon>Eukaryota</taxon>
        <taxon>Metazoa</taxon>
        <taxon>Ecdysozoa</taxon>
        <taxon>Nematoda</taxon>
        <taxon>Chromadorea</taxon>
        <taxon>Rhabditida</taxon>
        <taxon>Rhabditina</taxon>
        <taxon>Rhabditomorpha</taxon>
        <taxon>Strongyloidea</taxon>
        <taxon>Ancylostomatidae</taxon>
        <taxon>Ancylostomatinae</taxon>
        <taxon>Ancylostoma</taxon>
    </lineage>
</organism>
<feature type="domain" description="NIDO" evidence="3">
    <location>
        <begin position="87"/>
        <end position="228"/>
    </location>
</feature>
<dbReference type="PANTHER" id="PTHR13802:SF52">
    <property type="entry name" value="MUCIN-4"/>
    <property type="match status" value="1"/>
</dbReference>
<evidence type="ECO:0000256" key="1">
    <source>
        <dbReference type="ARBA" id="ARBA00023157"/>
    </source>
</evidence>
<dbReference type="GO" id="GO:0007160">
    <property type="term" value="P:cell-matrix adhesion"/>
    <property type="evidence" value="ECO:0007669"/>
    <property type="project" value="InterPro"/>
</dbReference>
<dbReference type="Proteomes" id="UP000024635">
    <property type="component" value="Unassembled WGS sequence"/>
</dbReference>
<evidence type="ECO:0000313" key="5">
    <source>
        <dbReference type="Proteomes" id="UP000024635"/>
    </source>
</evidence>
<protein>
    <recommendedName>
        <fullName evidence="3">NIDO domain-containing protein</fullName>
    </recommendedName>
</protein>
<accession>A0A016RXZ4</accession>
<dbReference type="OrthoDB" id="9990982at2759"/>
<feature type="compositionally biased region" description="Basic and acidic residues" evidence="2">
    <location>
        <begin position="331"/>
        <end position="398"/>
    </location>
</feature>